<protein>
    <recommendedName>
        <fullName evidence="2">VWFA domain-containing protein</fullName>
    </recommendedName>
</protein>
<proteinExistence type="predicted"/>
<dbReference type="Proteomes" id="UP001317705">
    <property type="component" value="Chromosome"/>
</dbReference>
<dbReference type="Pfam" id="PF06213">
    <property type="entry name" value="CobT"/>
    <property type="match status" value="1"/>
</dbReference>
<feature type="compositionally biased region" description="Basic and acidic residues" evidence="1">
    <location>
        <begin position="245"/>
        <end position="262"/>
    </location>
</feature>
<feature type="region of interest" description="Disordered" evidence="1">
    <location>
        <begin position="194"/>
        <end position="311"/>
    </location>
</feature>
<dbReference type="Gene3D" id="3.40.50.410">
    <property type="entry name" value="von Willebrand factor, type A domain"/>
    <property type="match status" value="1"/>
</dbReference>
<dbReference type="InterPro" id="IPR006538">
    <property type="entry name" value="CobT"/>
</dbReference>
<evidence type="ECO:0000256" key="1">
    <source>
        <dbReference type="SAM" id="MobiDB-lite"/>
    </source>
</evidence>
<evidence type="ECO:0000313" key="4">
    <source>
        <dbReference type="Proteomes" id="UP001317705"/>
    </source>
</evidence>
<feature type="region of interest" description="Disordered" evidence="1">
    <location>
        <begin position="343"/>
        <end position="377"/>
    </location>
</feature>
<evidence type="ECO:0000313" key="3">
    <source>
        <dbReference type="EMBL" id="BDV41555.1"/>
    </source>
</evidence>
<dbReference type="InterPro" id="IPR002035">
    <property type="entry name" value="VWF_A"/>
</dbReference>
<feature type="compositionally biased region" description="Basic and acidic residues" evidence="1">
    <location>
        <begin position="212"/>
        <end position="221"/>
    </location>
</feature>
<feature type="compositionally biased region" description="Pro residues" evidence="1">
    <location>
        <begin position="198"/>
        <end position="208"/>
    </location>
</feature>
<name>A0ABN6VR96_9BACT</name>
<feature type="domain" description="VWFA" evidence="2">
    <location>
        <begin position="534"/>
        <end position="574"/>
    </location>
</feature>
<accession>A0ABN6VR96</accession>
<dbReference type="PROSITE" id="PS50234">
    <property type="entry name" value="VWFA"/>
    <property type="match status" value="1"/>
</dbReference>
<sequence length="615" mass="65542">MAPKISTVIGGLRIALQALASKMGVTLHIEGDQAYTNGNIIVIPTLPADDHEAAILARGYVDHEAAHVALTDFSIEMPPWTNIIEDVRIEKEQGEIYPGCAANLKTLAALLARKGKFRGTPAQPLSMLMSWACCRARTDVLGQPLGKIAKKAEDFCRKALGDHFCDLFAALVDRIGSCSSTADCDGLAKEIEALIDNPPDPPPPPPPLQGNRQKEERDDGGKSPQSGNDPSDRKSDPSESDEDKEGASGKEGKPADPDRTDTGGEPPAAGDGKGSGNDPGEADADEGGSGTSPRTRGAAGGSDPLSDRQKNNLKKLKVADAAEASQRVDLGQMVSAMLGREHEEGERNGTLEEIPDTSQFNVGAGSGPGDQKTVEGDMGLDDARRKTSRLRAQLAGLLQAVRTKQAYPKRVGFRIDGRSLHLIGCRTPDTRVFASRRIRDDDNTAIVLLIDRSGSMKDNNKIRVALQGAFVTAEALELLPGVACAVGAFPWGRDIVQLKAFGAKPRAGRFNVGASGGTPMAEALLWSGMLLSHRQETRKIVIAMTDGAPDDHEKTERAVTRLRACGIEVYGIGILDSWIESWLKETSSVIRLIDDLPAALIGLLKEALVTKRKAA</sequence>
<dbReference type="InterPro" id="IPR036465">
    <property type="entry name" value="vWFA_dom_sf"/>
</dbReference>
<dbReference type="RefSeq" id="WP_282001559.1">
    <property type="nucleotide sequence ID" value="NZ_AP027151.1"/>
</dbReference>
<reference evidence="3 4" key="1">
    <citation type="submission" date="2022-12" db="EMBL/GenBank/DDBJ databases">
        <title>Polyphasic characterization of Geotalea uranireducens NIT-SL11 newly isolated from a complex of sewage sludge and microbially reduced graphene oxide.</title>
        <authorList>
            <person name="Xie L."/>
            <person name="Yoshida N."/>
            <person name="Meng L."/>
        </authorList>
    </citation>
    <scope>NUCLEOTIDE SEQUENCE [LARGE SCALE GENOMIC DNA]</scope>
    <source>
        <strain evidence="3 4">NIT-SL11</strain>
    </source>
</reference>
<dbReference type="SUPFAM" id="SSF53300">
    <property type="entry name" value="vWA-like"/>
    <property type="match status" value="1"/>
</dbReference>
<dbReference type="SMART" id="SM00327">
    <property type="entry name" value="VWA"/>
    <property type="match status" value="1"/>
</dbReference>
<dbReference type="EMBL" id="AP027151">
    <property type="protein sequence ID" value="BDV41555.1"/>
    <property type="molecule type" value="Genomic_DNA"/>
</dbReference>
<dbReference type="Pfam" id="PF00092">
    <property type="entry name" value="VWA"/>
    <property type="match status" value="1"/>
</dbReference>
<keyword evidence="4" id="KW-1185">Reference proteome</keyword>
<organism evidence="3 4">
    <name type="scientific">Geotalea uraniireducens</name>
    <dbReference type="NCBI Taxonomy" id="351604"/>
    <lineage>
        <taxon>Bacteria</taxon>
        <taxon>Pseudomonadati</taxon>
        <taxon>Thermodesulfobacteriota</taxon>
        <taxon>Desulfuromonadia</taxon>
        <taxon>Geobacterales</taxon>
        <taxon>Geobacteraceae</taxon>
        <taxon>Geotalea</taxon>
    </lineage>
</organism>
<evidence type="ECO:0000259" key="2">
    <source>
        <dbReference type="PROSITE" id="PS50234"/>
    </source>
</evidence>
<gene>
    <name evidence="3" type="ORF">GURASL_04780</name>
</gene>